<dbReference type="STRING" id="1434700.SAMN06296427_108146"/>
<keyword evidence="2" id="KW-1185">Reference proteome</keyword>
<organism evidence="1 2">
    <name type="scientific">Moheibacter sediminis</name>
    <dbReference type="NCBI Taxonomy" id="1434700"/>
    <lineage>
        <taxon>Bacteria</taxon>
        <taxon>Pseudomonadati</taxon>
        <taxon>Bacteroidota</taxon>
        <taxon>Flavobacteriia</taxon>
        <taxon>Flavobacteriales</taxon>
        <taxon>Weeksellaceae</taxon>
        <taxon>Moheibacter</taxon>
    </lineage>
</organism>
<proteinExistence type="predicted"/>
<reference evidence="1 2" key="1">
    <citation type="submission" date="2017-04" db="EMBL/GenBank/DDBJ databases">
        <authorList>
            <person name="Afonso C.L."/>
            <person name="Miller P.J."/>
            <person name="Scott M.A."/>
            <person name="Spackman E."/>
            <person name="Goraichik I."/>
            <person name="Dimitrov K.M."/>
            <person name="Suarez D.L."/>
            <person name="Swayne D.E."/>
        </authorList>
    </citation>
    <scope>NUCLEOTIDE SEQUENCE [LARGE SCALE GENOMIC DNA]</scope>
    <source>
        <strain evidence="1 2">CGMCC 1.12708</strain>
    </source>
</reference>
<dbReference type="EMBL" id="FWXS01000008">
    <property type="protein sequence ID" value="SMC80289.1"/>
    <property type="molecule type" value="Genomic_DNA"/>
</dbReference>
<dbReference type="Proteomes" id="UP000192393">
    <property type="component" value="Unassembled WGS sequence"/>
</dbReference>
<protein>
    <submittedName>
        <fullName evidence="1">Uncharacterized protein</fullName>
    </submittedName>
</protein>
<name>A0A1W2C503_9FLAO</name>
<sequence>MIFLLLCVSEQFEEVDKLGKYYSTSFYTAEADSIGYITDNSILLIMFHMCSCCNLKRKPAQLKGCLVAFPFFRF</sequence>
<accession>A0A1W2C503</accession>
<gene>
    <name evidence="1" type="ORF">SAMN06296427_108146</name>
</gene>
<evidence type="ECO:0000313" key="1">
    <source>
        <dbReference type="EMBL" id="SMC80289.1"/>
    </source>
</evidence>
<dbReference type="AlphaFoldDB" id="A0A1W2C503"/>
<evidence type="ECO:0000313" key="2">
    <source>
        <dbReference type="Proteomes" id="UP000192393"/>
    </source>
</evidence>